<comment type="caution">
    <text evidence="1">The sequence shown here is derived from an EMBL/GenBank/DDBJ whole genome shotgun (WGS) entry which is preliminary data.</text>
</comment>
<dbReference type="PROSITE" id="PS51257">
    <property type="entry name" value="PROKAR_LIPOPROTEIN"/>
    <property type="match status" value="1"/>
</dbReference>
<accession>A0ABW5UDA7</accession>
<dbReference type="InterPro" id="IPR024302">
    <property type="entry name" value="SusD-like"/>
</dbReference>
<name>A0ABW5UDA7_9SPHI</name>
<dbReference type="SUPFAM" id="SSF48452">
    <property type="entry name" value="TPR-like"/>
    <property type="match status" value="1"/>
</dbReference>
<evidence type="ECO:0000313" key="2">
    <source>
        <dbReference type="Proteomes" id="UP001597418"/>
    </source>
</evidence>
<gene>
    <name evidence="1" type="ORF">ACFSQ6_09030</name>
</gene>
<dbReference type="Pfam" id="PF12741">
    <property type="entry name" value="SusD-like"/>
    <property type="match status" value="1"/>
</dbReference>
<organism evidence="1 2">
    <name type="scientific">Sphingobacterium populi</name>
    <dbReference type="NCBI Taxonomy" id="1812824"/>
    <lineage>
        <taxon>Bacteria</taxon>
        <taxon>Pseudomonadati</taxon>
        <taxon>Bacteroidota</taxon>
        <taxon>Sphingobacteriia</taxon>
        <taxon>Sphingobacteriales</taxon>
        <taxon>Sphingobacteriaceae</taxon>
        <taxon>Sphingobacterium</taxon>
    </lineage>
</organism>
<protein>
    <submittedName>
        <fullName evidence="1">RagB/SusD family nutrient uptake outer membrane protein</fullName>
    </submittedName>
</protein>
<sequence length="545" mass="60778">MIIKERIDMMCANKYVQLGFKLGLLFALMAFSSSCNKDYASFNTDPYRPTLDQLEADNFITGRNFPIMIDAVIPAGDIGSGTDFVNSYQISNNLSADMFSGFMGAAGDWGGNTNNLTYGFNLDWVNEQFLLTGRLMASWNAIKSATDINNDSLQFSVAQIIKITGISRATDMYGPIPYSSISTGTFTPRYDAQDSIYYSFFPELDRAISTLFTLGAQAGRPLARYDKIYGGDYSRWARFGNSLKLRLAMRMAYVDPDRAKQYAEEAASHPAGLLSTTADNALQGAVAIAFPYKNPLRTLSVVYQETRMGASMQSILLGYQDPRIRNYFNLSNIPGLNNQYIGVRSGINVTRSLYEPFSTLNVEDATPYPWMLASEIYFLLAEGSIRGWNMGGTAQTFYEAGIRASFQETAVAIPADYLNNTTSRPQNYVDPANAGNNTNALSTITIAWSESSNFEEKLERIITQKWIALYPNGQEAWSEFRRTGYPRIFPIVLNRSNGTVPTNLQVRRLPYPRLQYQENGAQVTRGLTLLGGPDNGATKVWWDKK</sequence>
<dbReference type="Proteomes" id="UP001597418">
    <property type="component" value="Unassembled WGS sequence"/>
</dbReference>
<dbReference type="Gene3D" id="1.25.40.390">
    <property type="match status" value="1"/>
</dbReference>
<dbReference type="InterPro" id="IPR011990">
    <property type="entry name" value="TPR-like_helical_dom_sf"/>
</dbReference>
<keyword evidence="2" id="KW-1185">Reference proteome</keyword>
<evidence type="ECO:0000313" key="1">
    <source>
        <dbReference type="EMBL" id="MFD2743540.1"/>
    </source>
</evidence>
<dbReference type="RefSeq" id="WP_380884582.1">
    <property type="nucleotide sequence ID" value="NZ_JBHUMB010000008.1"/>
</dbReference>
<proteinExistence type="predicted"/>
<dbReference type="EMBL" id="JBHUMB010000008">
    <property type="protein sequence ID" value="MFD2743540.1"/>
    <property type="molecule type" value="Genomic_DNA"/>
</dbReference>
<reference evidence="2" key="1">
    <citation type="journal article" date="2019" name="Int. J. Syst. Evol. Microbiol.">
        <title>The Global Catalogue of Microorganisms (GCM) 10K type strain sequencing project: providing services to taxonomists for standard genome sequencing and annotation.</title>
        <authorList>
            <consortium name="The Broad Institute Genomics Platform"/>
            <consortium name="The Broad Institute Genome Sequencing Center for Infectious Disease"/>
            <person name="Wu L."/>
            <person name="Ma J."/>
        </authorList>
    </citation>
    <scope>NUCLEOTIDE SEQUENCE [LARGE SCALE GENOMIC DNA]</scope>
    <source>
        <strain evidence="2">KCTC 42247</strain>
    </source>
</reference>